<gene>
    <name evidence="1" type="ORF">CEXT_204831</name>
</gene>
<keyword evidence="2" id="KW-1185">Reference proteome</keyword>
<dbReference type="AlphaFoldDB" id="A0AAV4VLB4"/>
<name>A0AAV4VLB4_CAEEX</name>
<protein>
    <submittedName>
        <fullName evidence="1">Uncharacterized protein</fullName>
    </submittedName>
</protein>
<accession>A0AAV4VLB4</accession>
<evidence type="ECO:0000313" key="1">
    <source>
        <dbReference type="EMBL" id="GIY70636.1"/>
    </source>
</evidence>
<comment type="caution">
    <text evidence="1">The sequence shown here is derived from an EMBL/GenBank/DDBJ whole genome shotgun (WGS) entry which is preliminary data.</text>
</comment>
<proteinExistence type="predicted"/>
<evidence type="ECO:0000313" key="2">
    <source>
        <dbReference type="Proteomes" id="UP001054945"/>
    </source>
</evidence>
<dbReference type="EMBL" id="BPLR01014698">
    <property type="protein sequence ID" value="GIY70636.1"/>
    <property type="molecule type" value="Genomic_DNA"/>
</dbReference>
<organism evidence="1 2">
    <name type="scientific">Caerostris extrusa</name>
    <name type="common">Bark spider</name>
    <name type="synonym">Caerostris bankana</name>
    <dbReference type="NCBI Taxonomy" id="172846"/>
    <lineage>
        <taxon>Eukaryota</taxon>
        <taxon>Metazoa</taxon>
        <taxon>Ecdysozoa</taxon>
        <taxon>Arthropoda</taxon>
        <taxon>Chelicerata</taxon>
        <taxon>Arachnida</taxon>
        <taxon>Araneae</taxon>
        <taxon>Araneomorphae</taxon>
        <taxon>Entelegynae</taxon>
        <taxon>Araneoidea</taxon>
        <taxon>Araneidae</taxon>
        <taxon>Caerostris</taxon>
    </lineage>
</organism>
<sequence length="138" mass="15412">MSRPDSRLAIKQVNRWTNRSPRVHQKCEECHRRRVQESSHSHELAASMTFGQRNCSCYQTQMRFSCSQVSRLQCRVELRDLAATECHPSPVTIAISLTECKAGGQVRVSGKIPGRDVDNILRISGALDDSDLSNGSLA</sequence>
<dbReference type="Proteomes" id="UP001054945">
    <property type="component" value="Unassembled WGS sequence"/>
</dbReference>
<reference evidence="1 2" key="1">
    <citation type="submission" date="2021-06" db="EMBL/GenBank/DDBJ databases">
        <title>Caerostris extrusa draft genome.</title>
        <authorList>
            <person name="Kono N."/>
            <person name="Arakawa K."/>
        </authorList>
    </citation>
    <scope>NUCLEOTIDE SEQUENCE [LARGE SCALE GENOMIC DNA]</scope>
</reference>